<evidence type="ECO:0000256" key="1">
    <source>
        <dbReference type="ARBA" id="ARBA00023015"/>
    </source>
</evidence>
<reference evidence="7" key="1">
    <citation type="journal article" date="2019" name="Int. J. Syst. Evol. Microbiol.">
        <title>The Global Catalogue of Microorganisms (GCM) 10K type strain sequencing project: providing services to taxonomists for standard genome sequencing and annotation.</title>
        <authorList>
            <consortium name="The Broad Institute Genomics Platform"/>
            <consortium name="The Broad Institute Genome Sequencing Center for Infectious Disease"/>
            <person name="Wu L."/>
            <person name="Ma J."/>
        </authorList>
    </citation>
    <scope>NUCLEOTIDE SEQUENCE [LARGE SCALE GENOMIC DNA]</scope>
    <source>
        <strain evidence="7">CCUG 57263</strain>
    </source>
</reference>
<proteinExistence type="predicted"/>
<gene>
    <name evidence="6" type="ORF">ACFQ03_13765</name>
</gene>
<keyword evidence="4" id="KW-0812">Transmembrane</keyword>
<dbReference type="PANTHER" id="PTHR43280:SF2">
    <property type="entry name" value="HTH-TYPE TRANSCRIPTIONAL REGULATOR EXSA"/>
    <property type="match status" value="1"/>
</dbReference>
<dbReference type="SUPFAM" id="SSF46689">
    <property type="entry name" value="Homeodomain-like"/>
    <property type="match status" value="2"/>
</dbReference>
<protein>
    <submittedName>
        <fullName evidence="6">Helix-turn-helix transcriptional regulator</fullName>
    </submittedName>
</protein>
<name>A0ABW3DCB2_9BACL</name>
<comment type="caution">
    <text evidence="6">The sequence shown here is derived from an EMBL/GenBank/DDBJ whole genome shotgun (WGS) entry which is preliminary data.</text>
</comment>
<dbReference type="PANTHER" id="PTHR43280">
    <property type="entry name" value="ARAC-FAMILY TRANSCRIPTIONAL REGULATOR"/>
    <property type="match status" value="1"/>
</dbReference>
<evidence type="ECO:0000313" key="6">
    <source>
        <dbReference type="EMBL" id="MFD0870224.1"/>
    </source>
</evidence>
<evidence type="ECO:0000256" key="2">
    <source>
        <dbReference type="ARBA" id="ARBA00023125"/>
    </source>
</evidence>
<dbReference type="InterPro" id="IPR018060">
    <property type="entry name" value="HTH_AraC"/>
</dbReference>
<keyword evidence="1" id="KW-0805">Transcription regulation</keyword>
<dbReference type="Pfam" id="PF12833">
    <property type="entry name" value="HTH_18"/>
    <property type="match status" value="1"/>
</dbReference>
<dbReference type="Gene3D" id="1.10.10.60">
    <property type="entry name" value="Homeodomain-like"/>
    <property type="match status" value="2"/>
</dbReference>
<sequence>MIKRGVSRLMVKRKFLYKMLSLFVVIVLIYSIITSSIIFYKSYQMSDAQNKHNHQLYMDQASNYADFKLRIAMDFVYKVSTLQSLIDYRYSDETSYLYIANLYNDLIDQLQGFGQLGFTLGITKWTDNLVITSAGTYSIKDYLNELGVRSEVLNRFEQMQGESLVANTYVVPQALSERPGKIVMIHQTINSKLDPLYFFIVVDSASLLPGTSESTNGNFYLYTDQIVSSYIHNKELNPEIPAESGWGNDKEDMNPIKAGSTVNYIYHSKVIPNLNYIYTSESTSFSSIFFAIWKTALFPGVVLLLLGIILAYVATRSSYRPIRQLLQFLDERKESNGTASVNEHDQQIHELAYIQSSIEQVYSINHALQHKLDHSLIHLREDFFRRVIYGIASEDFIRENLSALQLEQFQDDLKLMLLECEGIEALHQTMPASNLLLIFNTLIKETLDGYEDFFVLPLDKNKYGVIFHSISSESLQRLAETVITRIEQDLSLDITACLSDSYRLHELTSALQELLRLSNYQHANANKVLTSQGVKDLEASVGYYPIEMEASLINYVQSNELGKAYDLLSHLLNKNVNHSAMGPASLSNLKHSFLTTFKRCLNSNGKTLNQFTREYPDLLNEFMEVPVSKFSEKTFALFELIFNYCNKDKFSLESSTASQIFMYIHKHFDKDLSLTDIANHFNLSESYVSKLLKNSLDINFKQYVNTLKVKRAKELLHQGNYKVHEVAAIVGCNNTNTFIRIFKQYIGVSPGEYVKNLNQLSS</sequence>
<keyword evidence="2" id="KW-0238">DNA-binding</keyword>
<keyword evidence="3" id="KW-0804">Transcription</keyword>
<evidence type="ECO:0000256" key="3">
    <source>
        <dbReference type="ARBA" id="ARBA00023163"/>
    </source>
</evidence>
<dbReference type="SMART" id="SM00342">
    <property type="entry name" value="HTH_ARAC"/>
    <property type="match status" value="1"/>
</dbReference>
<evidence type="ECO:0000256" key="4">
    <source>
        <dbReference type="SAM" id="Phobius"/>
    </source>
</evidence>
<keyword evidence="4" id="KW-0472">Membrane</keyword>
<feature type="transmembrane region" description="Helical" evidence="4">
    <location>
        <begin position="20"/>
        <end position="40"/>
    </location>
</feature>
<organism evidence="6 7">
    <name type="scientific">Paenibacillus residui</name>
    <dbReference type="NCBI Taxonomy" id="629724"/>
    <lineage>
        <taxon>Bacteria</taxon>
        <taxon>Bacillati</taxon>
        <taxon>Bacillota</taxon>
        <taxon>Bacilli</taxon>
        <taxon>Bacillales</taxon>
        <taxon>Paenibacillaceae</taxon>
        <taxon>Paenibacillus</taxon>
    </lineage>
</organism>
<keyword evidence="4" id="KW-1133">Transmembrane helix</keyword>
<feature type="domain" description="HTH araC/xylS-type" evidence="5">
    <location>
        <begin position="658"/>
        <end position="756"/>
    </location>
</feature>
<dbReference type="RefSeq" id="WP_379288793.1">
    <property type="nucleotide sequence ID" value="NZ_JBHTIU010000041.1"/>
</dbReference>
<evidence type="ECO:0000259" key="5">
    <source>
        <dbReference type="PROSITE" id="PS01124"/>
    </source>
</evidence>
<dbReference type="PROSITE" id="PS01124">
    <property type="entry name" value="HTH_ARAC_FAMILY_2"/>
    <property type="match status" value="1"/>
</dbReference>
<feature type="transmembrane region" description="Helical" evidence="4">
    <location>
        <begin position="288"/>
        <end position="314"/>
    </location>
</feature>
<dbReference type="Proteomes" id="UP001597120">
    <property type="component" value="Unassembled WGS sequence"/>
</dbReference>
<evidence type="ECO:0000313" key="7">
    <source>
        <dbReference type="Proteomes" id="UP001597120"/>
    </source>
</evidence>
<dbReference type="InterPro" id="IPR009057">
    <property type="entry name" value="Homeodomain-like_sf"/>
</dbReference>
<keyword evidence="7" id="KW-1185">Reference proteome</keyword>
<dbReference type="EMBL" id="JBHTIU010000041">
    <property type="protein sequence ID" value="MFD0870224.1"/>
    <property type="molecule type" value="Genomic_DNA"/>
</dbReference>
<accession>A0ABW3DCB2</accession>